<dbReference type="GO" id="GO:0004359">
    <property type="term" value="F:glutaminase activity"/>
    <property type="evidence" value="ECO:0007669"/>
    <property type="project" value="UniProtKB-EC"/>
</dbReference>
<dbReference type="InterPro" id="IPR012338">
    <property type="entry name" value="Beta-lactam/transpept-like"/>
</dbReference>
<dbReference type="GO" id="GO:0006543">
    <property type="term" value="P:L-glutamine catabolic process"/>
    <property type="evidence" value="ECO:0007669"/>
    <property type="project" value="TreeGrafter"/>
</dbReference>
<dbReference type="EC" id="3.5.1.2" evidence="3"/>
<evidence type="ECO:0000313" key="6">
    <source>
        <dbReference type="EMBL" id="KAK9499351.1"/>
    </source>
</evidence>
<dbReference type="Pfam" id="PF12796">
    <property type="entry name" value="Ank_2"/>
    <property type="match status" value="1"/>
</dbReference>
<comment type="caution">
    <text evidence="6">The sequence shown here is derived from an EMBL/GenBank/DDBJ whole genome shotgun (WGS) entry which is preliminary data.</text>
</comment>
<dbReference type="EMBL" id="JAPXFL010000011">
    <property type="protein sequence ID" value="KAK9499351.1"/>
    <property type="molecule type" value="Genomic_DNA"/>
</dbReference>
<dbReference type="InterPro" id="IPR036770">
    <property type="entry name" value="Ankyrin_rpt-contain_sf"/>
</dbReference>
<comment type="subunit">
    <text evidence="2">Homotetramer.</text>
</comment>
<dbReference type="Proteomes" id="UP001461498">
    <property type="component" value="Unassembled WGS sequence"/>
</dbReference>
<evidence type="ECO:0000256" key="2">
    <source>
        <dbReference type="ARBA" id="ARBA00011881"/>
    </source>
</evidence>
<proteinExistence type="inferred from homology"/>
<sequence>MAQKFEKYLTYMKSLSGKKKLYFNNTLLLLERDRSYQMRAITYFLKANNCFPKGCDVEQLLEFYYQTSAIEVTCEELALMGATIANDGVNPMSNKQVFTREHNKCLLSVMQMCGAYNYSEEFFLKVGLPVKSSKSGQILLIIPGQLSCALYSPACDGQEISVRSNEFCRGLAMEYCAHPYDHETYIKFKASMDTSARLLGKGKKMTTVDRLSGRKTLVRSPTEEKKDLCTICCSLFTAAARGDITMIAKLTEMGYKLCTQDYMQRTILHVAASRGYLDLVRYVLLKCPSIVDWKDCMGCTASENANYFGHTEVYEVLDDWESVKKLTAEGRNHTIN</sequence>
<organism evidence="6 7">
    <name type="scientific">Rhynocoris fuscipes</name>
    <dbReference type="NCBI Taxonomy" id="488301"/>
    <lineage>
        <taxon>Eukaryota</taxon>
        <taxon>Metazoa</taxon>
        <taxon>Ecdysozoa</taxon>
        <taxon>Arthropoda</taxon>
        <taxon>Hexapoda</taxon>
        <taxon>Insecta</taxon>
        <taxon>Pterygota</taxon>
        <taxon>Neoptera</taxon>
        <taxon>Paraneoptera</taxon>
        <taxon>Hemiptera</taxon>
        <taxon>Heteroptera</taxon>
        <taxon>Panheteroptera</taxon>
        <taxon>Cimicomorpha</taxon>
        <taxon>Reduviidae</taxon>
        <taxon>Harpactorinae</taxon>
        <taxon>Harpactorini</taxon>
        <taxon>Rhynocoris</taxon>
    </lineage>
</organism>
<keyword evidence="7" id="KW-1185">Reference proteome</keyword>
<dbReference type="GO" id="GO:0006537">
    <property type="term" value="P:glutamate biosynthetic process"/>
    <property type="evidence" value="ECO:0007669"/>
    <property type="project" value="TreeGrafter"/>
</dbReference>
<accession>A0AAW1CLD9</accession>
<dbReference type="SUPFAM" id="SSF56601">
    <property type="entry name" value="beta-lactamase/transpeptidase-like"/>
    <property type="match status" value="1"/>
</dbReference>
<dbReference type="PANTHER" id="PTHR12544">
    <property type="entry name" value="GLUTAMINASE"/>
    <property type="match status" value="1"/>
</dbReference>
<gene>
    <name evidence="6" type="ORF">O3M35_002402</name>
</gene>
<dbReference type="Gene3D" id="3.40.710.10">
    <property type="entry name" value="DD-peptidase/beta-lactamase superfamily"/>
    <property type="match status" value="1"/>
</dbReference>
<dbReference type="SUPFAM" id="SSF48403">
    <property type="entry name" value="Ankyrin repeat"/>
    <property type="match status" value="1"/>
</dbReference>
<evidence type="ECO:0000256" key="3">
    <source>
        <dbReference type="ARBA" id="ARBA00012918"/>
    </source>
</evidence>
<evidence type="ECO:0000313" key="7">
    <source>
        <dbReference type="Proteomes" id="UP001461498"/>
    </source>
</evidence>
<protein>
    <recommendedName>
        <fullName evidence="3">glutaminase</fullName>
        <ecNumber evidence="3">3.5.1.2</ecNumber>
    </recommendedName>
</protein>
<evidence type="ECO:0000256" key="5">
    <source>
        <dbReference type="ARBA" id="ARBA00049534"/>
    </source>
</evidence>
<dbReference type="Gene3D" id="1.25.40.20">
    <property type="entry name" value="Ankyrin repeat-containing domain"/>
    <property type="match status" value="1"/>
</dbReference>
<comment type="similarity">
    <text evidence="1">Belongs to the glutaminase family.</text>
</comment>
<keyword evidence="4" id="KW-0378">Hydrolase</keyword>
<dbReference type="Pfam" id="PF04960">
    <property type="entry name" value="Glutaminase"/>
    <property type="match status" value="1"/>
</dbReference>
<dbReference type="AlphaFoldDB" id="A0AAW1CLD9"/>
<evidence type="ECO:0000256" key="4">
    <source>
        <dbReference type="ARBA" id="ARBA00022801"/>
    </source>
</evidence>
<evidence type="ECO:0000256" key="1">
    <source>
        <dbReference type="ARBA" id="ARBA00011076"/>
    </source>
</evidence>
<dbReference type="InterPro" id="IPR015868">
    <property type="entry name" value="Glutaminase"/>
</dbReference>
<reference evidence="6 7" key="1">
    <citation type="submission" date="2022-12" db="EMBL/GenBank/DDBJ databases">
        <title>Chromosome-level genome assembly of true bugs.</title>
        <authorList>
            <person name="Ma L."/>
            <person name="Li H."/>
        </authorList>
    </citation>
    <scope>NUCLEOTIDE SEQUENCE [LARGE SCALE GENOMIC DNA]</scope>
    <source>
        <strain evidence="6">Lab_2022b</strain>
    </source>
</reference>
<comment type="catalytic activity">
    <reaction evidence="5">
        <text>L-glutamine + H2O = L-glutamate + NH4(+)</text>
        <dbReference type="Rhea" id="RHEA:15889"/>
        <dbReference type="ChEBI" id="CHEBI:15377"/>
        <dbReference type="ChEBI" id="CHEBI:28938"/>
        <dbReference type="ChEBI" id="CHEBI:29985"/>
        <dbReference type="ChEBI" id="CHEBI:58359"/>
        <dbReference type="EC" id="3.5.1.2"/>
    </reaction>
</comment>
<name>A0AAW1CLD9_9HEMI</name>
<dbReference type="PANTHER" id="PTHR12544:SF29">
    <property type="entry name" value="GLUTAMINASE"/>
    <property type="match status" value="1"/>
</dbReference>
<dbReference type="InterPro" id="IPR002110">
    <property type="entry name" value="Ankyrin_rpt"/>
</dbReference>